<dbReference type="GO" id="GO:0006412">
    <property type="term" value="P:translation"/>
    <property type="evidence" value="ECO:0007669"/>
    <property type="project" value="UniProtKB-UniRule"/>
</dbReference>
<evidence type="ECO:0000256" key="5">
    <source>
        <dbReference type="ARBA" id="ARBA00023274"/>
    </source>
</evidence>
<evidence type="ECO:0000256" key="3">
    <source>
        <dbReference type="ARBA" id="ARBA00022884"/>
    </source>
</evidence>
<comment type="function">
    <text evidence="7">Binds directly to 16S ribosomal RNA.</text>
</comment>
<evidence type="ECO:0000313" key="9">
    <source>
        <dbReference type="Proteomes" id="UP000176284"/>
    </source>
</evidence>
<dbReference type="InterPro" id="IPR036510">
    <property type="entry name" value="Ribosomal_bS20_sf"/>
</dbReference>
<dbReference type="PANTHER" id="PTHR33398">
    <property type="entry name" value="30S RIBOSOMAL PROTEIN S20"/>
    <property type="match status" value="1"/>
</dbReference>
<dbReference type="STRING" id="1798410.A3H63_01165"/>
<name>A0A1G1ZQQ5_9BACT</name>
<reference evidence="8 9" key="1">
    <citation type="journal article" date="2016" name="Nat. Commun.">
        <title>Thousands of microbial genomes shed light on interconnected biogeochemical processes in an aquifer system.</title>
        <authorList>
            <person name="Anantharaman K."/>
            <person name="Brown C.T."/>
            <person name="Hug L.A."/>
            <person name="Sharon I."/>
            <person name="Castelle C.J."/>
            <person name="Probst A.J."/>
            <person name="Thomas B.C."/>
            <person name="Singh A."/>
            <person name="Wilkins M.J."/>
            <person name="Karaoz U."/>
            <person name="Brodie E.L."/>
            <person name="Williams K.H."/>
            <person name="Hubbard S.S."/>
            <person name="Banfield J.F."/>
        </authorList>
    </citation>
    <scope>NUCLEOTIDE SEQUENCE [LARGE SCALE GENOMIC DNA]</scope>
</reference>
<dbReference type="Gene3D" id="1.20.58.110">
    <property type="entry name" value="Ribosomal protein S20"/>
    <property type="match status" value="1"/>
</dbReference>
<dbReference type="GO" id="GO:0003735">
    <property type="term" value="F:structural constituent of ribosome"/>
    <property type="evidence" value="ECO:0007669"/>
    <property type="project" value="InterPro"/>
</dbReference>
<keyword evidence="2 7" id="KW-0699">rRNA-binding</keyword>
<dbReference type="GO" id="GO:0015935">
    <property type="term" value="C:small ribosomal subunit"/>
    <property type="evidence" value="ECO:0007669"/>
    <property type="project" value="TreeGrafter"/>
</dbReference>
<dbReference type="InterPro" id="IPR002583">
    <property type="entry name" value="Ribosomal_bS20"/>
</dbReference>
<sequence>MITDSAKKAYRQSLRRRARNIERKTKLQKTIKGYKALVVAKKMEEAAKALPNLYAIIDKTAKVGIIKENKANRLKSRLTHLLGSKS</sequence>
<evidence type="ECO:0000313" key="8">
    <source>
        <dbReference type="EMBL" id="OGY67018.1"/>
    </source>
</evidence>
<proteinExistence type="inferred from homology"/>
<protein>
    <recommendedName>
        <fullName evidence="6 7">Small ribosomal subunit protein bS20</fullName>
    </recommendedName>
</protein>
<evidence type="ECO:0000256" key="4">
    <source>
        <dbReference type="ARBA" id="ARBA00022980"/>
    </source>
</evidence>
<dbReference type="NCBIfam" id="TIGR00029">
    <property type="entry name" value="S20"/>
    <property type="match status" value="1"/>
</dbReference>
<comment type="similarity">
    <text evidence="1 7">Belongs to the bacterial ribosomal protein bS20 family.</text>
</comment>
<keyword evidence="4 7" id="KW-0689">Ribosomal protein</keyword>
<accession>A0A1G1ZQQ5</accession>
<keyword evidence="5 7" id="KW-0687">Ribonucleoprotein</keyword>
<evidence type="ECO:0000256" key="2">
    <source>
        <dbReference type="ARBA" id="ARBA00022730"/>
    </source>
</evidence>
<organism evidence="8 9">
    <name type="scientific">Candidatus Harrisonbacteria bacterium RIFCSPLOWO2_02_FULL_45_10c</name>
    <dbReference type="NCBI Taxonomy" id="1798410"/>
    <lineage>
        <taxon>Bacteria</taxon>
        <taxon>Candidatus Harrisoniibacteriota</taxon>
    </lineage>
</organism>
<dbReference type="HAMAP" id="MF_00500">
    <property type="entry name" value="Ribosomal_bS20"/>
    <property type="match status" value="1"/>
</dbReference>
<dbReference type="GO" id="GO:0070181">
    <property type="term" value="F:small ribosomal subunit rRNA binding"/>
    <property type="evidence" value="ECO:0007669"/>
    <property type="project" value="TreeGrafter"/>
</dbReference>
<dbReference type="GO" id="GO:0005829">
    <property type="term" value="C:cytosol"/>
    <property type="evidence" value="ECO:0007669"/>
    <property type="project" value="TreeGrafter"/>
</dbReference>
<dbReference type="AlphaFoldDB" id="A0A1G1ZQQ5"/>
<keyword evidence="3 7" id="KW-0694">RNA-binding</keyword>
<dbReference type="Proteomes" id="UP000176284">
    <property type="component" value="Unassembled WGS sequence"/>
</dbReference>
<dbReference type="PANTHER" id="PTHR33398:SF1">
    <property type="entry name" value="SMALL RIBOSOMAL SUBUNIT PROTEIN BS20C"/>
    <property type="match status" value="1"/>
</dbReference>
<evidence type="ECO:0000256" key="6">
    <source>
        <dbReference type="ARBA" id="ARBA00035136"/>
    </source>
</evidence>
<gene>
    <name evidence="7" type="primary">rpsT</name>
    <name evidence="8" type="ORF">A3H63_01165</name>
</gene>
<dbReference type="EMBL" id="MHJM01000034">
    <property type="protein sequence ID" value="OGY67018.1"/>
    <property type="molecule type" value="Genomic_DNA"/>
</dbReference>
<comment type="caution">
    <text evidence="8">The sequence shown here is derived from an EMBL/GenBank/DDBJ whole genome shotgun (WGS) entry which is preliminary data.</text>
</comment>
<dbReference type="SUPFAM" id="SSF46992">
    <property type="entry name" value="Ribosomal protein S20"/>
    <property type="match status" value="1"/>
</dbReference>
<evidence type="ECO:0000256" key="7">
    <source>
        <dbReference type="HAMAP-Rule" id="MF_00500"/>
    </source>
</evidence>
<dbReference type="Pfam" id="PF01649">
    <property type="entry name" value="Ribosomal_S20p"/>
    <property type="match status" value="1"/>
</dbReference>
<evidence type="ECO:0000256" key="1">
    <source>
        <dbReference type="ARBA" id="ARBA00007634"/>
    </source>
</evidence>